<evidence type="ECO:0000259" key="7">
    <source>
        <dbReference type="PROSITE" id="PS51724"/>
    </source>
</evidence>
<keyword evidence="4" id="KW-1003">Cell membrane</keyword>
<evidence type="ECO:0000313" key="9">
    <source>
        <dbReference type="Proteomes" id="UP000823934"/>
    </source>
</evidence>
<dbReference type="GO" id="GO:0042834">
    <property type="term" value="F:peptidoglycan binding"/>
    <property type="evidence" value="ECO:0007669"/>
    <property type="project" value="InterPro"/>
</dbReference>
<accession>A0A9D1Q6X6</accession>
<dbReference type="PROSITE" id="PS51724">
    <property type="entry name" value="SPOR"/>
    <property type="match status" value="1"/>
</dbReference>
<dbReference type="InterPro" id="IPR036680">
    <property type="entry name" value="SPOR-like_sf"/>
</dbReference>
<dbReference type="EMBL" id="DXHP01000174">
    <property type="protein sequence ID" value="HIW07224.1"/>
    <property type="molecule type" value="Genomic_DNA"/>
</dbReference>
<reference evidence="8" key="1">
    <citation type="journal article" date="2021" name="PeerJ">
        <title>Extensive microbial diversity within the chicken gut microbiome revealed by metagenomics and culture.</title>
        <authorList>
            <person name="Gilroy R."/>
            <person name="Ravi A."/>
            <person name="Getino M."/>
            <person name="Pursley I."/>
            <person name="Horton D.L."/>
            <person name="Alikhan N.F."/>
            <person name="Baker D."/>
            <person name="Gharbi K."/>
            <person name="Hall N."/>
            <person name="Watson M."/>
            <person name="Adriaenssens E.M."/>
            <person name="Foster-Nyarko E."/>
            <person name="Jarju S."/>
            <person name="Secka A."/>
            <person name="Antonio M."/>
            <person name="Oren A."/>
            <person name="Chaudhuri R.R."/>
            <person name="La Ragione R."/>
            <person name="Hildebrand F."/>
            <person name="Pallen M.J."/>
        </authorList>
    </citation>
    <scope>NUCLEOTIDE SEQUENCE</scope>
    <source>
        <strain evidence="8">CHK160-9182</strain>
    </source>
</reference>
<dbReference type="Pfam" id="PF05036">
    <property type="entry name" value="SPOR"/>
    <property type="match status" value="1"/>
</dbReference>
<dbReference type="EC" id="4.2.2.-" evidence="4"/>
<evidence type="ECO:0000256" key="3">
    <source>
        <dbReference type="ARBA" id="ARBA00023316"/>
    </source>
</evidence>
<dbReference type="InterPro" id="IPR036908">
    <property type="entry name" value="RlpA-like_sf"/>
</dbReference>
<keyword evidence="4" id="KW-0449">Lipoprotein</keyword>
<comment type="caution">
    <text evidence="8">The sequence shown here is derived from an EMBL/GenBank/DDBJ whole genome shotgun (WGS) entry which is preliminary data.</text>
</comment>
<keyword evidence="4" id="KW-0564">Palmitate</keyword>
<evidence type="ECO:0000256" key="1">
    <source>
        <dbReference type="ARBA" id="ARBA00022729"/>
    </source>
</evidence>
<dbReference type="InterPro" id="IPR009009">
    <property type="entry name" value="RlpA-like_DPBB"/>
</dbReference>
<reference evidence="8" key="2">
    <citation type="submission" date="2021-04" db="EMBL/GenBank/DDBJ databases">
        <authorList>
            <person name="Gilroy R."/>
        </authorList>
    </citation>
    <scope>NUCLEOTIDE SEQUENCE</scope>
    <source>
        <strain evidence="8">CHK160-9182</strain>
    </source>
</reference>
<dbReference type="GO" id="GO:0000270">
    <property type="term" value="P:peptidoglycan metabolic process"/>
    <property type="evidence" value="ECO:0007669"/>
    <property type="project" value="UniProtKB-UniRule"/>
</dbReference>
<dbReference type="NCBIfam" id="TIGR00413">
    <property type="entry name" value="rlpA"/>
    <property type="match status" value="1"/>
</dbReference>
<protein>
    <recommendedName>
        <fullName evidence="4">Endolytic peptidoglycan transglycosylase RlpA</fullName>
        <ecNumber evidence="4">4.2.2.-</ecNumber>
    </recommendedName>
</protein>
<dbReference type="PROSITE" id="PS51257">
    <property type="entry name" value="PROKAR_LIPOPROTEIN"/>
    <property type="match status" value="1"/>
</dbReference>
<evidence type="ECO:0000256" key="5">
    <source>
        <dbReference type="RuleBase" id="RU003495"/>
    </source>
</evidence>
<dbReference type="GO" id="GO:0008932">
    <property type="term" value="F:lytic endotransglycosylase activity"/>
    <property type="evidence" value="ECO:0007669"/>
    <property type="project" value="UniProtKB-UniRule"/>
</dbReference>
<name>A0A9D1Q6X6_9GAMM</name>
<gene>
    <name evidence="4" type="primary">rlpA</name>
    <name evidence="8" type="ORF">H9889_07875</name>
</gene>
<evidence type="ECO:0000256" key="2">
    <source>
        <dbReference type="ARBA" id="ARBA00023239"/>
    </source>
</evidence>
<dbReference type="InterPro" id="IPR012997">
    <property type="entry name" value="RplA"/>
</dbReference>
<feature type="domain" description="SPOR" evidence="7">
    <location>
        <begin position="244"/>
        <end position="316"/>
    </location>
</feature>
<keyword evidence="1 6" id="KW-0732">Signal</keyword>
<evidence type="ECO:0000256" key="6">
    <source>
        <dbReference type="SAM" id="SignalP"/>
    </source>
</evidence>
<dbReference type="SUPFAM" id="SSF50685">
    <property type="entry name" value="Barwin-like endoglucanases"/>
    <property type="match status" value="1"/>
</dbReference>
<keyword evidence="3 4" id="KW-0961">Cell wall biogenesis/degradation</keyword>
<dbReference type="InterPro" id="IPR034718">
    <property type="entry name" value="RlpA"/>
</dbReference>
<feature type="chain" id="PRO_5038365209" description="Endolytic peptidoglycan transglycosylase RlpA" evidence="6">
    <location>
        <begin position="28"/>
        <end position="316"/>
    </location>
</feature>
<dbReference type="GO" id="GO:0005886">
    <property type="term" value="C:plasma membrane"/>
    <property type="evidence" value="ECO:0007669"/>
    <property type="project" value="UniProtKB-SubCell"/>
</dbReference>
<organism evidence="8 9">
    <name type="scientific">Candidatus Ignatzschineria merdigallinarum</name>
    <dbReference type="NCBI Taxonomy" id="2838621"/>
    <lineage>
        <taxon>Bacteria</taxon>
        <taxon>Pseudomonadati</taxon>
        <taxon>Pseudomonadota</taxon>
        <taxon>Gammaproteobacteria</taxon>
        <taxon>Cardiobacteriales</taxon>
        <taxon>Ignatzschineriaceae</taxon>
        <taxon>Ignatzschineria</taxon>
    </lineage>
</organism>
<dbReference type="CDD" id="cd22268">
    <property type="entry name" value="DPBB_RlpA-like"/>
    <property type="match status" value="1"/>
</dbReference>
<comment type="subcellular location">
    <subcellularLocation>
        <location evidence="4">Cell membrane</location>
        <topology evidence="4">Lipid-anchor</topology>
    </subcellularLocation>
</comment>
<dbReference type="Gene3D" id="2.40.40.10">
    <property type="entry name" value="RlpA-like domain"/>
    <property type="match status" value="1"/>
</dbReference>
<dbReference type="SUPFAM" id="SSF110997">
    <property type="entry name" value="Sporulation related repeat"/>
    <property type="match status" value="1"/>
</dbReference>
<dbReference type="Gene3D" id="3.30.70.1070">
    <property type="entry name" value="Sporulation related repeat"/>
    <property type="match status" value="1"/>
</dbReference>
<dbReference type="Pfam" id="PF03330">
    <property type="entry name" value="DPBB_1"/>
    <property type="match status" value="1"/>
</dbReference>
<dbReference type="PANTHER" id="PTHR34183">
    <property type="entry name" value="ENDOLYTIC PEPTIDOGLYCAN TRANSGLYCOSYLASE RLPA"/>
    <property type="match status" value="1"/>
</dbReference>
<evidence type="ECO:0000256" key="4">
    <source>
        <dbReference type="HAMAP-Rule" id="MF_02071"/>
    </source>
</evidence>
<dbReference type="PANTHER" id="PTHR34183:SF1">
    <property type="entry name" value="ENDOLYTIC PEPTIDOGLYCAN TRANSGLYCOSYLASE RLPA"/>
    <property type="match status" value="1"/>
</dbReference>
<comment type="similarity">
    <text evidence="4 5">Belongs to the RlpA family.</text>
</comment>
<keyword evidence="2 4" id="KW-0456">Lyase</keyword>
<proteinExistence type="inferred from homology"/>
<dbReference type="AlphaFoldDB" id="A0A9D1Q6X6"/>
<keyword evidence="4" id="KW-0472">Membrane</keyword>
<feature type="signal peptide" evidence="6">
    <location>
        <begin position="1"/>
        <end position="27"/>
    </location>
</feature>
<comment type="function">
    <text evidence="4">Lytic transglycosylase with a strong preference for naked glycan strands that lack stem peptides.</text>
</comment>
<sequence length="316" mass="34742">MAIKTPNKLLICTLAIFVIASCSSASSSRKQARFNGKGATPQDLPLSKSGNPASYVVFGKTYYLLPTTKGYKEQGMASWYGDKFHGKPTSSGTPYDMHAYTAAHKTLPIPSFVTVTNTDTNKSITVMVNDRGPFVKGRIIDLSYAAAKELDVVQKGTAPVIVEAIGPHQYLDPNKKPRNNPRTEAKSAITTTPTVIPTTTESAHQPSQNNETIIERQYFDQAPTSQEFINSSYSQQTPHSTVGINSNANYHIQLGSFGSEQNARNFQQNMTNRLQQPTQVKYDNGLYRVYIGQYNSREEAGNAAFSLPVSTTIIHF</sequence>
<dbReference type="InterPro" id="IPR007730">
    <property type="entry name" value="SPOR-like_dom"/>
</dbReference>
<dbReference type="HAMAP" id="MF_02071">
    <property type="entry name" value="RlpA"/>
    <property type="match status" value="1"/>
</dbReference>
<evidence type="ECO:0000313" key="8">
    <source>
        <dbReference type="EMBL" id="HIW07224.1"/>
    </source>
</evidence>
<dbReference type="GO" id="GO:0071555">
    <property type="term" value="P:cell wall organization"/>
    <property type="evidence" value="ECO:0007669"/>
    <property type="project" value="UniProtKB-KW"/>
</dbReference>
<dbReference type="Proteomes" id="UP000823934">
    <property type="component" value="Unassembled WGS sequence"/>
</dbReference>